<dbReference type="NCBIfam" id="TIGR03690">
    <property type="entry name" value="20S_bact_beta"/>
    <property type="match status" value="1"/>
</dbReference>
<evidence type="ECO:0000256" key="2">
    <source>
        <dbReference type="ARBA" id="ARBA00022490"/>
    </source>
</evidence>
<protein>
    <recommendedName>
        <fullName evidence="9 10">Proteasome subunit beta</fullName>
        <ecNumber evidence="9 10">3.4.25.1</ecNumber>
    </recommendedName>
    <alternativeName>
        <fullName evidence="9">20S proteasome beta subunit</fullName>
    </alternativeName>
    <alternativeName>
        <fullName evidence="9">Proteasome core protein PrcB</fullName>
    </alternativeName>
</protein>
<dbReference type="GO" id="GO:0005737">
    <property type="term" value="C:cytoplasm"/>
    <property type="evidence" value="ECO:0007669"/>
    <property type="project" value="UniProtKB-SubCell"/>
</dbReference>
<feature type="propeptide" id="PRO_5044509418" description="Removed in mature form; by autocatalysis" evidence="9">
    <location>
        <begin position="1"/>
        <end position="56"/>
    </location>
</feature>
<keyword evidence="4 9" id="KW-0888">Threonine protease</keyword>
<reference evidence="14 15" key="1">
    <citation type="submission" date="2018-09" db="EMBL/GenBank/DDBJ databases">
        <title>Streptomyces sp. nov. DS1-2, an endophytic actinomycete isolated from roots of Dendrobium scabrilingue.</title>
        <authorList>
            <person name="Kuncharoen N."/>
            <person name="Kudo T."/>
            <person name="Ohkuma M."/>
            <person name="Yuki M."/>
            <person name="Tanasupawat S."/>
        </authorList>
    </citation>
    <scope>NUCLEOTIDE SEQUENCE [LARGE SCALE GENOMIC DNA]</scope>
    <source>
        <strain evidence="12 15">AZ1-7</strain>
        <strain evidence="13 14">DS1-2</strain>
    </source>
</reference>
<dbReference type="PRINTS" id="PR00141">
    <property type="entry name" value="PROTEASOME"/>
</dbReference>
<dbReference type="HAMAP" id="MF_02113_B">
    <property type="entry name" value="Proteasome_B_B"/>
    <property type="match status" value="1"/>
</dbReference>
<dbReference type="InterPro" id="IPR023333">
    <property type="entry name" value="Proteasome_suB-type"/>
</dbReference>
<evidence type="ECO:0000256" key="8">
    <source>
        <dbReference type="ARBA" id="ARBA00023145"/>
    </source>
</evidence>
<evidence type="ECO:0000256" key="1">
    <source>
        <dbReference type="ARBA" id="ARBA00001198"/>
    </source>
</evidence>
<evidence type="ECO:0000256" key="10">
    <source>
        <dbReference type="NCBIfam" id="TIGR03690"/>
    </source>
</evidence>
<dbReference type="InterPro" id="IPR000243">
    <property type="entry name" value="Pept_T1A_subB"/>
</dbReference>
<accession>A0A3A9WLN3</accession>
<comment type="function">
    <text evidence="9">Component of the proteasome core, a large protease complex with broad specificity involved in protein degradation.</text>
</comment>
<evidence type="ECO:0000313" key="15">
    <source>
        <dbReference type="Proteomes" id="UP000275024"/>
    </source>
</evidence>
<dbReference type="AlphaFoldDB" id="A0A3A9WLN3"/>
<evidence type="ECO:0000313" key="14">
    <source>
        <dbReference type="Proteomes" id="UP000268652"/>
    </source>
</evidence>
<evidence type="ECO:0000256" key="6">
    <source>
        <dbReference type="ARBA" id="ARBA00022813"/>
    </source>
</evidence>
<keyword evidence="5 9" id="KW-0378">Hydrolase</keyword>
<dbReference type="UniPathway" id="UPA00997"/>
<dbReference type="InterPro" id="IPR001353">
    <property type="entry name" value="Proteasome_sua/b"/>
</dbReference>
<evidence type="ECO:0000256" key="9">
    <source>
        <dbReference type="HAMAP-Rule" id="MF_02113"/>
    </source>
</evidence>
<feature type="chain" id="PRO_5023337511" description="Proteasome subunit beta" evidence="9">
    <location>
        <begin position="57"/>
        <end position="284"/>
    </location>
</feature>
<dbReference type="Proteomes" id="UP000275024">
    <property type="component" value="Unassembled WGS sequence"/>
</dbReference>
<evidence type="ECO:0000256" key="3">
    <source>
        <dbReference type="ARBA" id="ARBA00022670"/>
    </source>
</evidence>
<dbReference type="SUPFAM" id="SSF56235">
    <property type="entry name" value="N-terminal nucleophile aminohydrolases (Ntn hydrolases)"/>
    <property type="match status" value="1"/>
</dbReference>
<comment type="activity regulation">
    <text evidence="9">The formation of the proteasomal ATPase ARC-20S proteasome complex, likely via the docking of the C-termini of ARC into the intersubunit pockets in the alpha-rings, may trigger opening of the gate for substrate entry. Interconversion between the open-gate and close-gate conformations leads to a dynamic regulation of the 20S proteasome proteolysis activity.</text>
</comment>
<dbReference type="PANTHER" id="PTHR32194:SF0">
    <property type="entry name" value="ATP-DEPENDENT PROTEASE SUBUNIT HSLV"/>
    <property type="match status" value="1"/>
</dbReference>
<comment type="subcellular location">
    <subcellularLocation>
        <location evidence="9">Cytoplasm</location>
    </subcellularLocation>
</comment>
<evidence type="ECO:0000256" key="5">
    <source>
        <dbReference type="ARBA" id="ARBA00022801"/>
    </source>
</evidence>
<dbReference type="CDD" id="cd01906">
    <property type="entry name" value="proteasome_protease_HslV"/>
    <property type="match status" value="1"/>
</dbReference>
<dbReference type="InterPro" id="IPR029055">
    <property type="entry name" value="Ntn_hydrolases_N"/>
</dbReference>
<dbReference type="GO" id="GO:0004298">
    <property type="term" value="F:threonine-type endopeptidase activity"/>
    <property type="evidence" value="ECO:0007669"/>
    <property type="project" value="UniProtKB-UniRule"/>
</dbReference>
<keyword evidence="7 9" id="KW-0647">Proteasome</keyword>
<keyword evidence="6 9" id="KW-0068">Autocatalytic cleavage</keyword>
<dbReference type="GO" id="GO:0010498">
    <property type="term" value="P:proteasomal protein catabolic process"/>
    <property type="evidence" value="ECO:0007669"/>
    <property type="project" value="UniProtKB-UniRule"/>
</dbReference>
<evidence type="ECO:0000256" key="7">
    <source>
        <dbReference type="ARBA" id="ARBA00022942"/>
    </source>
</evidence>
<name>A0A3A9WLN3_9ACTN</name>
<evidence type="ECO:0000256" key="4">
    <source>
        <dbReference type="ARBA" id="ARBA00022698"/>
    </source>
</evidence>
<comment type="pathway">
    <text evidence="9">Protein degradation; proteasomal Pup-dependent pathway.</text>
</comment>
<comment type="catalytic activity">
    <reaction evidence="1 9">
        <text>Cleavage of peptide bonds with very broad specificity.</text>
        <dbReference type="EC" id="3.4.25.1"/>
    </reaction>
</comment>
<dbReference type="PANTHER" id="PTHR32194">
    <property type="entry name" value="METALLOPROTEASE TLDD"/>
    <property type="match status" value="1"/>
</dbReference>
<evidence type="ECO:0000313" key="12">
    <source>
        <dbReference type="EMBL" id="RKN07067.1"/>
    </source>
</evidence>
<keyword evidence="14" id="KW-1185">Reference proteome</keyword>
<dbReference type="Pfam" id="PF00227">
    <property type="entry name" value="Proteasome"/>
    <property type="match status" value="1"/>
</dbReference>
<feature type="active site" description="Nucleophile" evidence="9 11">
    <location>
        <position position="57"/>
    </location>
</feature>
<dbReference type="GO" id="GO:0019941">
    <property type="term" value="P:modification-dependent protein catabolic process"/>
    <property type="evidence" value="ECO:0007669"/>
    <property type="project" value="UniProtKB-UniRule"/>
</dbReference>
<dbReference type="RefSeq" id="WP_120700090.1">
    <property type="nucleotide sequence ID" value="NZ_RBDX01000017.1"/>
</dbReference>
<evidence type="ECO:0000256" key="11">
    <source>
        <dbReference type="PIRSR" id="PIRSR600243-1"/>
    </source>
</evidence>
<comment type="caution">
    <text evidence="12">The sequence shown here is derived from an EMBL/GenBank/DDBJ whole genome shotgun (WGS) entry which is preliminary data.</text>
</comment>
<sequence>MSADAADRGQLPAGFLAPGPPSFLDFLARHAPDALPARPVATTPGADERAQRIPHGTTIVAATYADGVLIAGDRRITQGNLIAHRDAEKVLATDEFSAVGISGTVGIALDMVRLFQLELEHYEKVEGVPLSLVGKANRLTAMIRGNLGLAMQGLAVIPLFAGYDVAGERGRVFSFDVTGGHHEERDFATTGSGSPFARGALKKLYRPGMSADDICAVVVQALYDAADEDTATGGPDLARQYYPLLTLITEEGVRTLDFDESAAIARRVVDGRRDRPDGPTAAPL</sequence>
<keyword evidence="8 9" id="KW-0865">Zymogen</keyword>
<dbReference type="OrthoDB" id="5174038at2"/>
<organism evidence="12 15">
    <name type="scientific">Streptomyces radicis</name>
    <dbReference type="NCBI Taxonomy" id="1750517"/>
    <lineage>
        <taxon>Bacteria</taxon>
        <taxon>Bacillati</taxon>
        <taxon>Actinomycetota</taxon>
        <taxon>Actinomycetes</taxon>
        <taxon>Kitasatosporales</taxon>
        <taxon>Streptomycetaceae</taxon>
        <taxon>Streptomyces</taxon>
    </lineage>
</organism>
<dbReference type="PROSITE" id="PS51476">
    <property type="entry name" value="PROTEASOME_BETA_2"/>
    <property type="match status" value="1"/>
</dbReference>
<dbReference type="InterPro" id="IPR022483">
    <property type="entry name" value="PSB_actinobac"/>
</dbReference>
<comment type="subunit">
    <text evidence="9">The 20S proteasome core is composed of 14 alpha and 14 beta subunits that assemble into four stacked heptameric rings, resulting in a barrel-shaped structure. The two inner rings, each composed of seven catalytic beta subunits, are sandwiched by two outer rings, each composed of seven alpha subunits. The catalytic chamber with the active sites is on the inside of the barrel. Has a gated structure, the ends of the cylinder being occluded by the N-termini of the alpha-subunits. Is capped by the proteasome-associated ATPase, ARC.</text>
</comment>
<comment type="similarity">
    <text evidence="9">Belongs to the peptidase T1B family.</text>
</comment>
<keyword evidence="3 9" id="KW-0645">Protease</keyword>
<dbReference type="GO" id="GO:0019774">
    <property type="term" value="C:proteasome core complex, beta-subunit complex"/>
    <property type="evidence" value="ECO:0007669"/>
    <property type="project" value="UniProtKB-UniRule"/>
</dbReference>
<dbReference type="EMBL" id="RBDY01000035">
    <property type="protein sequence ID" value="RKN15127.1"/>
    <property type="molecule type" value="Genomic_DNA"/>
</dbReference>
<dbReference type="Gene3D" id="3.60.20.10">
    <property type="entry name" value="Glutamine Phosphoribosylpyrophosphate, subunit 1, domain 1"/>
    <property type="match status" value="1"/>
</dbReference>
<dbReference type="Proteomes" id="UP000268652">
    <property type="component" value="Unassembled WGS sequence"/>
</dbReference>
<proteinExistence type="inferred from homology"/>
<dbReference type="EC" id="3.4.25.1" evidence="9 10"/>
<dbReference type="EMBL" id="RBDX01000017">
    <property type="protein sequence ID" value="RKN07067.1"/>
    <property type="molecule type" value="Genomic_DNA"/>
</dbReference>
<gene>
    <name evidence="9 12" type="primary">prcB</name>
    <name evidence="13" type="ORF">D7318_28345</name>
    <name evidence="12" type="ORF">D7319_20475</name>
</gene>
<keyword evidence="2 9" id="KW-0963">Cytoplasm</keyword>
<evidence type="ECO:0000313" key="13">
    <source>
        <dbReference type="EMBL" id="RKN15127.1"/>
    </source>
</evidence>